<feature type="chain" id="PRO_5022049320" description="Dicarboxylate transport domain-containing protein" evidence="1">
    <location>
        <begin position="21"/>
        <end position="674"/>
    </location>
</feature>
<dbReference type="OrthoDB" id="6191549at2"/>
<feature type="signal peptide" evidence="1">
    <location>
        <begin position="1"/>
        <end position="20"/>
    </location>
</feature>
<keyword evidence="3" id="KW-1185">Reference proteome</keyword>
<sequence length="674" mass="72286">MTRTILLLLALLAAAMPAGARTAHARIARIATAVATLQGVDARLDWPADAEAGDLVIRAQQVDAPDLGYHYRNVAWSCRLQRVPDNGWACAGDLRGSGKPLRFGVRFDDKATVAELAQGGSRIALHRDAKTPDLTRLDFARVPLAWAQALLAQAWSDGKLKSGTLDGRLDIAAPKDRPLRITGDLAVADAALETPDGGIAADKLAGDLRIDYRKTNALGLLELDGRLHGGEFLAGNTYIALPATPVSLSLDGMQRAGRGWELPRIAWRDGNVLAADGSAAFANDATLHALDLQLHSSDMGPLRDRYLSGWLGVFGLGNVELSGASDLRIAMRDGMLQVVDANLHGVDLREPDDRFGFRGLDGDVRFSASTPVASELRWQSSRLYGLDFGAATLPFASENGELVFREPVVVPAMGGTMTFAHMTLRPPSGDAGMDIRFAMALDNIDFGRVSKALGLPAFQGTLGGEIPSAHYANERLDFDGGLAMKLFDGEVRFSDLSMERPFGVAPSLSANIDFQDLDLLRLTEILDFGSITGRLDGHVHDLRLVDWTPVAFDAEMHSVRRAGTKQRISQRAVQNISSVGDASFVSSLQGKLIGLFDDFGYANLGISCRLANEVCDMGGLGNSPRSQAANSFTIVEGSGLPRLDVVGFNRSVDWPTLVERLEAVGKGDVKPVVE</sequence>
<protein>
    <recommendedName>
        <fullName evidence="4">Dicarboxylate transport domain-containing protein</fullName>
    </recommendedName>
</protein>
<dbReference type="RefSeq" id="WP_143878151.1">
    <property type="nucleotide sequence ID" value="NZ_BAABLZ010000002.1"/>
</dbReference>
<evidence type="ECO:0000256" key="1">
    <source>
        <dbReference type="SAM" id="SignalP"/>
    </source>
</evidence>
<keyword evidence="1" id="KW-0732">Signal</keyword>
<proteinExistence type="predicted"/>
<organism evidence="2 3">
    <name type="scientific">Pseudoluteimonas lycopersici</name>
    <dbReference type="NCBI Taxonomy" id="1324796"/>
    <lineage>
        <taxon>Bacteria</taxon>
        <taxon>Pseudomonadati</taxon>
        <taxon>Pseudomonadota</taxon>
        <taxon>Gammaproteobacteria</taxon>
        <taxon>Lysobacterales</taxon>
        <taxon>Lysobacteraceae</taxon>
        <taxon>Pseudoluteimonas</taxon>
    </lineage>
</organism>
<evidence type="ECO:0008006" key="4">
    <source>
        <dbReference type="Google" id="ProtNLM"/>
    </source>
</evidence>
<evidence type="ECO:0000313" key="2">
    <source>
        <dbReference type="EMBL" id="QDQ72636.1"/>
    </source>
</evidence>
<reference evidence="2 3" key="1">
    <citation type="submission" date="2019-07" db="EMBL/GenBank/DDBJ databases">
        <title>Lysobacter weifangensis sp. nov., isolated from bensulfuron-methyl contaminated farmland soil.</title>
        <authorList>
            <person name="Zhao H."/>
        </authorList>
    </citation>
    <scope>NUCLEOTIDE SEQUENCE [LARGE SCALE GENOMIC DNA]</scope>
    <source>
        <strain evidence="2 3">CC-Bw-6</strain>
    </source>
</reference>
<evidence type="ECO:0000313" key="3">
    <source>
        <dbReference type="Proteomes" id="UP000315891"/>
    </source>
</evidence>
<gene>
    <name evidence="2" type="ORF">FNZ56_01460</name>
</gene>
<dbReference type="AlphaFoldDB" id="A0A516V290"/>
<dbReference type="EMBL" id="CP041742">
    <property type="protein sequence ID" value="QDQ72636.1"/>
    <property type="molecule type" value="Genomic_DNA"/>
</dbReference>
<name>A0A516V290_9GAMM</name>
<accession>A0A516V290</accession>
<dbReference type="Proteomes" id="UP000315891">
    <property type="component" value="Chromosome"/>
</dbReference>